<accession>A0A1M5VCS6</accession>
<dbReference type="SUPFAM" id="SSF52540">
    <property type="entry name" value="P-loop containing nucleoside triphosphate hydrolases"/>
    <property type="match status" value="1"/>
</dbReference>
<organism evidence="2 3">
    <name type="scientific">Sporobacter termitidis DSM 10068</name>
    <dbReference type="NCBI Taxonomy" id="1123282"/>
    <lineage>
        <taxon>Bacteria</taxon>
        <taxon>Bacillati</taxon>
        <taxon>Bacillota</taxon>
        <taxon>Clostridia</taxon>
        <taxon>Eubacteriales</taxon>
        <taxon>Oscillospiraceae</taxon>
        <taxon>Sporobacter</taxon>
    </lineage>
</organism>
<dbReference type="CDD" id="cd03116">
    <property type="entry name" value="MobB"/>
    <property type="match status" value="1"/>
</dbReference>
<dbReference type="InterPro" id="IPR004435">
    <property type="entry name" value="MobB_dom"/>
</dbReference>
<dbReference type="EMBL" id="FQXV01000002">
    <property type="protein sequence ID" value="SHH72958.1"/>
    <property type="molecule type" value="Genomic_DNA"/>
</dbReference>
<dbReference type="InterPro" id="IPR027417">
    <property type="entry name" value="P-loop_NTPase"/>
</dbReference>
<keyword evidence="3" id="KW-1185">Reference proteome</keyword>
<gene>
    <name evidence="2" type="ORF">SAMN02745823_00761</name>
</gene>
<evidence type="ECO:0000313" key="2">
    <source>
        <dbReference type="EMBL" id="SHH72958.1"/>
    </source>
</evidence>
<dbReference type="InterPro" id="IPR052539">
    <property type="entry name" value="MGD_biosynthesis_adapter"/>
</dbReference>
<dbReference type="NCBIfam" id="TIGR00176">
    <property type="entry name" value="mobB"/>
    <property type="match status" value="1"/>
</dbReference>
<dbReference type="Gene3D" id="3.40.50.300">
    <property type="entry name" value="P-loop containing nucleotide triphosphate hydrolases"/>
    <property type="match status" value="1"/>
</dbReference>
<dbReference type="Pfam" id="PF03205">
    <property type="entry name" value="MobB"/>
    <property type="match status" value="1"/>
</dbReference>
<dbReference type="STRING" id="1123282.SAMN02745823_00761"/>
<name>A0A1M5VCS6_9FIRM</name>
<dbReference type="RefSeq" id="WP_073076333.1">
    <property type="nucleotide sequence ID" value="NZ_FQXV01000002.1"/>
</dbReference>
<dbReference type="Proteomes" id="UP000183995">
    <property type="component" value="Unassembled WGS sequence"/>
</dbReference>
<feature type="domain" description="Molybdopterin-guanine dinucleotide biosynthesis protein B (MobB)" evidence="1">
    <location>
        <begin position="6"/>
        <end position="132"/>
    </location>
</feature>
<dbReference type="AlphaFoldDB" id="A0A1M5VCS6"/>
<proteinExistence type="predicted"/>
<evidence type="ECO:0000313" key="3">
    <source>
        <dbReference type="Proteomes" id="UP000183995"/>
    </source>
</evidence>
<protein>
    <submittedName>
        <fullName evidence="2">Molybdopterin guanine dinucleotide biosynthesis accessory protein MobB</fullName>
    </submittedName>
</protein>
<dbReference type="PANTHER" id="PTHR40072:SF1">
    <property type="entry name" value="MOLYBDOPTERIN-GUANINE DINUCLEOTIDE BIOSYNTHESIS ADAPTER PROTEIN"/>
    <property type="match status" value="1"/>
</dbReference>
<dbReference type="GO" id="GO:0006777">
    <property type="term" value="P:Mo-molybdopterin cofactor biosynthetic process"/>
    <property type="evidence" value="ECO:0007669"/>
    <property type="project" value="InterPro"/>
</dbReference>
<evidence type="ECO:0000259" key="1">
    <source>
        <dbReference type="Pfam" id="PF03205"/>
    </source>
</evidence>
<sequence>MNIPVYSFVAFSNTGKTTLLEKLIPELKHRGLRVAVVKHDAHEFDIDHEGKDSWRMTRAGADVTALSSATKAVIMENRFIPIDEVIERISDVDVILTEGYKHGPWPKIALQRGGNGKPLPLPSEECLAILSDVPVTTTRPILGLDEIEKLADIILADMKAK</sequence>
<reference evidence="2 3" key="1">
    <citation type="submission" date="2016-11" db="EMBL/GenBank/DDBJ databases">
        <authorList>
            <person name="Jaros S."/>
            <person name="Januszkiewicz K."/>
            <person name="Wedrychowicz H."/>
        </authorList>
    </citation>
    <scope>NUCLEOTIDE SEQUENCE [LARGE SCALE GENOMIC DNA]</scope>
    <source>
        <strain evidence="2 3">DSM 10068</strain>
    </source>
</reference>
<dbReference type="PANTHER" id="PTHR40072">
    <property type="entry name" value="MOLYBDOPTERIN-GUANINE DINUCLEOTIDE BIOSYNTHESIS ADAPTER PROTEIN-RELATED"/>
    <property type="match status" value="1"/>
</dbReference>
<dbReference type="GO" id="GO:0005525">
    <property type="term" value="F:GTP binding"/>
    <property type="evidence" value="ECO:0007669"/>
    <property type="project" value="InterPro"/>
</dbReference>
<dbReference type="OrthoDB" id="9786803at2"/>